<sequence>MDGRGSVRKHWLGWWLIHAVALIITASLLRGIDVSSFWAALLAAALLGLANVSVRPLLLLLTLPLNLATLGIFTFVVNGIVLWMVSWVAAGFVVHGFWAGVWGALVLSLVSWGLRWAMDRL</sequence>
<dbReference type="Pfam" id="PF04020">
    <property type="entry name" value="Phage_holin_4_2"/>
    <property type="match status" value="1"/>
</dbReference>
<feature type="transmembrane region" description="Helical" evidence="1">
    <location>
        <begin position="38"/>
        <end position="60"/>
    </location>
</feature>
<feature type="transmembrane region" description="Helical" evidence="1">
    <location>
        <begin position="67"/>
        <end position="90"/>
    </location>
</feature>
<organism evidence="2 3">
    <name type="scientific">Limnochorda pilosa</name>
    <dbReference type="NCBI Taxonomy" id="1555112"/>
    <lineage>
        <taxon>Bacteria</taxon>
        <taxon>Bacillati</taxon>
        <taxon>Bacillota</taxon>
        <taxon>Limnochordia</taxon>
        <taxon>Limnochordales</taxon>
        <taxon>Limnochordaceae</taxon>
        <taxon>Limnochorda</taxon>
    </lineage>
</organism>
<keyword evidence="3" id="KW-1185">Reference proteome</keyword>
<feature type="transmembrane region" description="Helical" evidence="1">
    <location>
        <begin position="12"/>
        <end position="32"/>
    </location>
</feature>
<feature type="transmembrane region" description="Helical" evidence="1">
    <location>
        <begin position="96"/>
        <end position="114"/>
    </location>
</feature>
<proteinExistence type="predicted"/>
<protein>
    <recommendedName>
        <fullName evidence="4">Phage holin family protein</fullName>
    </recommendedName>
</protein>
<reference evidence="3" key="1">
    <citation type="submission" date="2015-07" db="EMBL/GenBank/DDBJ databases">
        <title>Complete genome sequence and phylogenetic analysis of Limnochorda pilosa.</title>
        <authorList>
            <person name="Watanabe M."/>
            <person name="Kojima H."/>
            <person name="Fukui M."/>
        </authorList>
    </citation>
    <scope>NUCLEOTIDE SEQUENCE [LARGE SCALE GENOMIC DNA]</scope>
    <source>
        <strain evidence="3">HC45</strain>
    </source>
</reference>
<dbReference type="KEGG" id="lpil:LIP_2912"/>
<dbReference type="PANTHER" id="PTHR37309">
    <property type="entry name" value="SLR0284 PROTEIN"/>
    <property type="match status" value="1"/>
</dbReference>
<accession>A0A0K2SNR5</accession>
<evidence type="ECO:0000313" key="2">
    <source>
        <dbReference type="EMBL" id="BAS28741.1"/>
    </source>
</evidence>
<dbReference type="PANTHER" id="PTHR37309:SF1">
    <property type="entry name" value="SLR0284 PROTEIN"/>
    <property type="match status" value="1"/>
</dbReference>
<dbReference type="STRING" id="1555112.LIP_2912"/>
<keyword evidence="1" id="KW-0812">Transmembrane</keyword>
<reference evidence="3" key="2">
    <citation type="journal article" date="2016" name="Int. J. Syst. Evol. Microbiol.">
        <title>Complete genome sequence and cell structure of Limnochorda pilosa, a Gram-negative spore-former within the phylum Firmicutes.</title>
        <authorList>
            <person name="Watanabe M."/>
            <person name="Kojima H."/>
            <person name="Fukui M."/>
        </authorList>
    </citation>
    <scope>NUCLEOTIDE SEQUENCE [LARGE SCALE GENOMIC DNA]</scope>
    <source>
        <strain evidence="3">HC45</strain>
    </source>
</reference>
<evidence type="ECO:0008006" key="4">
    <source>
        <dbReference type="Google" id="ProtNLM"/>
    </source>
</evidence>
<name>A0A0K2SNR5_LIMPI</name>
<evidence type="ECO:0000256" key="1">
    <source>
        <dbReference type="SAM" id="Phobius"/>
    </source>
</evidence>
<dbReference type="InterPro" id="IPR007165">
    <property type="entry name" value="Phage_holin_4_2"/>
</dbReference>
<keyword evidence="1" id="KW-1133">Transmembrane helix</keyword>
<dbReference type="EMBL" id="AP014924">
    <property type="protein sequence ID" value="BAS28741.1"/>
    <property type="molecule type" value="Genomic_DNA"/>
</dbReference>
<dbReference type="Proteomes" id="UP000065807">
    <property type="component" value="Chromosome"/>
</dbReference>
<keyword evidence="1" id="KW-0472">Membrane</keyword>
<evidence type="ECO:0000313" key="3">
    <source>
        <dbReference type="Proteomes" id="UP000065807"/>
    </source>
</evidence>
<dbReference type="AlphaFoldDB" id="A0A0K2SNR5"/>
<gene>
    <name evidence="2" type="ORF">LIP_2912</name>
</gene>